<dbReference type="Gene3D" id="3.40.980.10">
    <property type="entry name" value="MoaB/Mog-like domain"/>
    <property type="match status" value="1"/>
</dbReference>
<dbReference type="Gene3D" id="2.170.190.11">
    <property type="entry name" value="Molybdopterin biosynthesis moea protein, domain 3"/>
    <property type="match status" value="1"/>
</dbReference>
<dbReference type="SMART" id="SM00852">
    <property type="entry name" value="MoCF_biosynth"/>
    <property type="match status" value="1"/>
</dbReference>
<dbReference type="GO" id="GO:0046872">
    <property type="term" value="F:metal ion binding"/>
    <property type="evidence" value="ECO:0007669"/>
    <property type="project" value="UniProtKB-UniRule"/>
</dbReference>
<gene>
    <name evidence="9" type="primary">glp</name>
    <name evidence="9" type="ORF">ACD591_17245</name>
    <name evidence="8" type="ORF">FOE74_08980</name>
</gene>
<evidence type="ECO:0000256" key="5">
    <source>
        <dbReference type="ARBA" id="ARBA00047317"/>
    </source>
</evidence>
<dbReference type="InterPro" id="IPR005110">
    <property type="entry name" value="MoeA_linker/N"/>
</dbReference>
<dbReference type="EC" id="2.10.1.1" evidence="6"/>
<feature type="domain" description="MoaB/Mog" evidence="7">
    <location>
        <begin position="176"/>
        <end position="314"/>
    </location>
</feature>
<protein>
    <recommendedName>
        <fullName evidence="6">Molybdopterin molybdenumtransferase</fullName>
        <ecNumber evidence="6">2.10.1.1</ecNumber>
    </recommendedName>
</protein>
<evidence type="ECO:0000313" key="9">
    <source>
        <dbReference type="EMBL" id="MFA1773049.1"/>
    </source>
</evidence>
<evidence type="ECO:0000256" key="6">
    <source>
        <dbReference type="RuleBase" id="RU365090"/>
    </source>
</evidence>
<reference evidence="8 10" key="2">
    <citation type="submission" date="2019-09" db="EMBL/GenBank/DDBJ databases">
        <title>A bacterium isolated from glacier soil.</title>
        <authorList>
            <person name="Liu Q."/>
        </authorList>
    </citation>
    <scope>NUCLEOTIDE SEQUENCE [LARGE SCALE GENOMIC DNA]</scope>
    <source>
        <strain evidence="8 10">MDT1-10-3</strain>
    </source>
</reference>
<keyword evidence="6" id="KW-0479">Metal-binding</keyword>
<sequence>MISVEEALHLVLQHKATLAPEEVPLSQALDRVLAQEVLADRDFPPFDRVTMDGIALRAEEVQAGTTTFHVTGVQAAGAPGMALGEPGTCLEVMTGAMLPQGATAVVPYESCSFLGHEAYILAEQVLPGQNIHKQGSDSKAGEVVVTRGTRITSAVVSALATEGRAQVQVLSLPRVAICSTGDELVPIAQHPLPHQIRQSNGFMLAAALQEENITASLYHLPDSAAEMKESLVSILQEHEVVLLSGAVSKGKFDFLPQVLEELGLQLVFHKIAQKPGKPMLFGTMPGQRVVFGFPGNPVSTFVCYHLYFKPWLQASLGLPTAQAWAQLDQDVSFKPALTYHLPVVLHNQSGCLRATPVTSTGSGDLTSLLKATAYLSLPAHQTTFREGEVFPVTLI</sequence>
<evidence type="ECO:0000313" key="10">
    <source>
        <dbReference type="Proteomes" id="UP000323866"/>
    </source>
</evidence>
<dbReference type="OrthoDB" id="9804758at2"/>
<evidence type="ECO:0000256" key="2">
    <source>
        <dbReference type="ARBA" id="ARBA00005046"/>
    </source>
</evidence>
<proteinExistence type="inferred from homology"/>
<evidence type="ECO:0000313" key="11">
    <source>
        <dbReference type="Proteomes" id="UP001570846"/>
    </source>
</evidence>
<dbReference type="GO" id="GO:0006777">
    <property type="term" value="P:Mo-molybdopterin cofactor biosynthetic process"/>
    <property type="evidence" value="ECO:0007669"/>
    <property type="project" value="UniProtKB-UniRule"/>
</dbReference>
<dbReference type="InterPro" id="IPR008284">
    <property type="entry name" value="MoCF_biosynth_CS"/>
</dbReference>
<comment type="caution">
    <text evidence="8">The sequence shown here is derived from an EMBL/GenBank/DDBJ whole genome shotgun (WGS) entry which is preliminary data.</text>
</comment>
<accession>A0A5M8QE88</accession>
<evidence type="ECO:0000256" key="3">
    <source>
        <dbReference type="ARBA" id="ARBA00010763"/>
    </source>
</evidence>
<reference evidence="8 10" key="1">
    <citation type="submission" date="2019-07" db="EMBL/GenBank/DDBJ databases">
        <authorList>
            <person name="Qu J.-H."/>
        </authorList>
    </citation>
    <scope>NUCLEOTIDE SEQUENCE [LARGE SCALE GENOMIC DNA]</scope>
    <source>
        <strain evidence="8 10">MDT1-10-3</strain>
    </source>
</reference>
<dbReference type="AlphaFoldDB" id="A0A5M8QE88"/>
<dbReference type="PROSITE" id="PS01079">
    <property type="entry name" value="MOCF_BIOSYNTHESIS_2"/>
    <property type="match status" value="1"/>
</dbReference>
<dbReference type="Proteomes" id="UP000323866">
    <property type="component" value="Unassembled WGS sequence"/>
</dbReference>
<evidence type="ECO:0000313" key="8">
    <source>
        <dbReference type="EMBL" id="KAA6434329.1"/>
    </source>
</evidence>
<comment type="pathway">
    <text evidence="2 6">Cofactor biosynthesis; molybdopterin biosynthesis.</text>
</comment>
<dbReference type="GO" id="GO:0005829">
    <property type="term" value="C:cytosol"/>
    <property type="evidence" value="ECO:0007669"/>
    <property type="project" value="TreeGrafter"/>
</dbReference>
<dbReference type="Pfam" id="PF03453">
    <property type="entry name" value="MoeA_N"/>
    <property type="match status" value="1"/>
</dbReference>
<evidence type="ECO:0000259" key="7">
    <source>
        <dbReference type="SMART" id="SM00852"/>
    </source>
</evidence>
<dbReference type="InterPro" id="IPR036135">
    <property type="entry name" value="MoeA_linker/N_sf"/>
</dbReference>
<comment type="similarity">
    <text evidence="3 6">Belongs to the MoeA family.</text>
</comment>
<dbReference type="Pfam" id="PF03454">
    <property type="entry name" value="MoeA_C"/>
    <property type="match status" value="1"/>
</dbReference>
<dbReference type="SUPFAM" id="SSF63882">
    <property type="entry name" value="MoeA N-terminal region -like"/>
    <property type="match status" value="1"/>
</dbReference>
<dbReference type="GO" id="GO:0061599">
    <property type="term" value="F:molybdopterin molybdotransferase activity"/>
    <property type="evidence" value="ECO:0007669"/>
    <property type="project" value="UniProtKB-UniRule"/>
</dbReference>
<dbReference type="EMBL" id="JBGOGF010000010">
    <property type="protein sequence ID" value="MFA1773049.1"/>
    <property type="molecule type" value="Genomic_DNA"/>
</dbReference>
<dbReference type="EMBL" id="VKKZ01000020">
    <property type="protein sequence ID" value="KAA6434329.1"/>
    <property type="molecule type" value="Genomic_DNA"/>
</dbReference>
<dbReference type="Pfam" id="PF00994">
    <property type="entry name" value="MoCF_biosynth"/>
    <property type="match status" value="1"/>
</dbReference>
<dbReference type="CDD" id="cd00887">
    <property type="entry name" value="MoeA"/>
    <property type="match status" value="1"/>
</dbReference>
<keyword evidence="6" id="KW-0460">Magnesium</keyword>
<keyword evidence="6 8" id="KW-0808">Transferase</keyword>
<dbReference type="UniPathway" id="UPA00344"/>
<dbReference type="InterPro" id="IPR038987">
    <property type="entry name" value="MoeA-like"/>
</dbReference>
<dbReference type="PANTHER" id="PTHR10192:SF5">
    <property type="entry name" value="GEPHYRIN"/>
    <property type="match status" value="1"/>
</dbReference>
<dbReference type="InterPro" id="IPR036688">
    <property type="entry name" value="MoeA_C_domain_IV_sf"/>
</dbReference>
<evidence type="ECO:0000256" key="4">
    <source>
        <dbReference type="ARBA" id="ARBA00023150"/>
    </source>
</evidence>
<dbReference type="Gene3D" id="3.90.105.10">
    <property type="entry name" value="Molybdopterin biosynthesis moea protein, domain 2"/>
    <property type="match status" value="1"/>
</dbReference>
<dbReference type="PANTHER" id="PTHR10192">
    <property type="entry name" value="MOLYBDOPTERIN BIOSYNTHESIS PROTEIN"/>
    <property type="match status" value="1"/>
</dbReference>
<name>A0A5M8QE88_9BACT</name>
<keyword evidence="4 6" id="KW-0501">Molybdenum cofactor biosynthesis</keyword>
<comment type="function">
    <text evidence="1 6">Catalyzes the insertion of molybdate into adenylated molybdopterin with the concomitant release of AMP.</text>
</comment>
<dbReference type="Gene3D" id="2.40.340.10">
    <property type="entry name" value="MoeA, C-terminal, domain IV"/>
    <property type="match status" value="1"/>
</dbReference>
<dbReference type="Proteomes" id="UP001570846">
    <property type="component" value="Unassembled WGS sequence"/>
</dbReference>
<dbReference type="SUPFAM" id="SSF63867">
    <property type="entry name" value="MoeA C-terminal domain-like"/>
    <property type="match status" value="1"/>
</dbReference>
<comment type="catalytic activity">
    <reaction evidence="5">
        <text>adenylyl-molybdopterin + molybdate = Mo-molybdopterin + AMP + H(+)</text>
        <dbReference type="Rhea" id="RHEA:35047"/>
        <dbReference type="ChEBI" id="CHEBI:15378"/>
        <dbReference type="ChEBI" id="CHEBI:36264"/>
        <dbReference type="ChEBI" id="CHEBI:62727"/>
        <dbReference type="ChEBI" id="CHEBI:71302"/>
        <dbReference type="ChEBI" id="CHEBI:456215"/>
        <dbReference type="EC" id="2.10.1.1"/>
    </reaction>
</comment>
<comment type="cofactor">
    <cofactor evidence="6">
        <name>Mg(2+)</name>
        <dbReference type="ChEBI" id="CHEBI:18420"/>
    </cofactor>
</comment>
<dbReference type="InterPro" id="IPR005111">
    <property type="entry name" value="MoeA_C_domain_IV"/>
</dbReference>
<dbReference type="NCBIfam" id="NF045515">
    <property type="entry name" value="Glp_gephyrin"/>
    <property type="match status" value="1"/>
</dbReference>
<reference evidence="9 11" key="3">
    <citation type="submission" date="2024-08" db="EMBL/GenBank/DDBJ databases">
        <authorList>
            <person name="Wei W."/>
        </authorList>
    </citation>
    <scope>NUCLEOTIDE SEQUENCE [LARGE SCALE GENOMIC DNA]</scope>
    <source>
        <strain evidence="9 11">XU2</strain>
    </source>
</reference>
<evidence type="ECO:0000256" key="1">
    <source>
        <dbReference type="ARBA" id="ARBA00002901"/>
    </source>
</evidence>
<keyword evidence="11" id="KW-1185">Reference proteome</keyword>
<dbReference type="RefSeq" id="WP_149098273.1">
    <property type="nucleotide sequence ID" value="NZ_BMMG01000003.1"/>
</dbReference>
<dbReference type="InterPro" id="IPR036425">
    <property type="entry name" value="MoaB/Mog-like_dom_sf"/>
</dbReference>
<dbReference type="InterPro" id="IPR001453">
    <property type="entry name" value="MoaB/Mog_dom"/>
</dbReference>
<organism evidence="8 10">
    <name type="scientific">Rufibacter glacialis</name>
    <dbReference type="NCBI Taxonomy" id="1259555"/>
    <lineage>
        <taxon>Bacteria</taxon>
        <taxon>Pseudomonadati</taxon>
        <taxon>Bacteroidota</taxon>
        <taxon>Cytophagia</taxon>
        <taxon>Cytophagales</taxon>
        <taxon>Hymenobacteraceae</taxon>
        <taxon>Rufibacter</taxon>
    </lineage>
</organism>
<keyword evidence="6" id="KW-0500">Molybdenum</keyword>
<dbReference type="NCBIfam" id="TIGR00177">
    <property type="entry name" value="molyb_syn"/>
    <property type="match status" value="1"/>
</dbReference>
<dbReference type="SUPFAM" id="SSF53218">
    <property type="entry name" value="Molybdenum cofactor biosynthesis proteins"/>
    <property type="match status" value="1"/>
</dbReference>